<dbReference type="AlphaFoldDB" id="A0A1F5QDG7"/>
<evidence type="ECO:0000256" key="1">
    <source>
        <dbReference type="PROSITE-ProRule" id="PRU00510"/>
    </source>
</evidence>
<dbReference type="Gene3D" id="1.20.120.910">
    <property type="entry name" value="DksA, coiled-coil domain"/>
    <property type="match status" value="1"/>
</dbReference>
<organism evidence="3 4">
    <name type="scientific">Candidatus Doudnabacteria bacterium RIFCSPLOWO2_02_FULL_48_13</name>
    <dbReference type="NCBI Taxonomy" id="1817845"/>
    <lineage>
        <taxon>Bacteria</taxon>
        <taxon>Candidatus Doudnaibacteriota</taxon>
    </lineage>
</organism>
<feature type="coiled-coil region" evidence="2">
    <location>
        <begin position="3"/>
        <end position="30"/>
    </location>
</feature>
<dbReference type="PROSITE" id="PS51128">
    <property type="entry name" value="ZF_DKSA_2"/>
    <property type="match status" value="1"/>
</dbReference>
<reference evidence="3 4" key="1">
    <citation type="journal article" date="2016" name="Nat. Commun.">
        <title>Thousands of microbial genomes shed light on interconnected biogeochemical processes in an aquifer system.</title>
        <authorList>
            <person name="Anantharaman K."/>
            <person name="Brown C.T."/>
            <person name="Hug L.A."/>
            <person name="Sharon I."/>
            <person name="Castelle C.J."/>
            <person name="Probst A.J."/>
            <person name="Thomas B.C."/>
            <person name="Singh A."/>
            <person name="Wilkins M.J."/>
            <person name="Karaoz U."/>
            <person name="Brodie E.L."/>
            <person name="Williams K.H."/>
            <person name="Hubbard S.S."/>
            <person name="Banfield J.F."/>
        </authorList>
    </citation>
    <scope>NUCLEOTIDE SEQUENCE [LARGE SCALE GENOMIC DNA]</scope>
</reference>
<keyword evidence="2" id="KW-0175">Coiled coil</keyword>
<feature type="zinc finger region" description="dksA C4-type" evidence="1">
    <location>
        <begin position="90"/>
        <end position="114"/>
    </location>
</feature>
<sequence length="118" mass="13021">MMNTLIEKNKKKLLEEKDRLESLLARVASKDETNGDFHAKYPDFGSTEEDNAAEVAAYEMNIAEEHDLELKLNRVSAALARIDKGNYGICAVGGEEIQGARLEAVPEAENCVQHDNAS</sequence>
<dbReference type="PANTHER" id="PTHR33823:SF4">
    <property type="entry name" value="GENERAL STRESS PROTEIN 16O"/>
    <property type="match status" value="1"/>
</dbReference>
<name>A0A1F5QDG7_9BACT</name>
<evidence type="ECO:0000313" key="3">
    <source>
        <dbReference type="EMBL" id="OGE99922.1"/>
    </source>
</evidence>
<comment type="caution">
    <text evidence="3">The sequence shown here is derived from an EMBL/GenBank/DDBJ whole genome shotgun (WGS) entry which is preliminary data.</text>
</comment>
<dbReference type="EMBL" id="MFFF01000008">
    <property type="protein sequence ID" value="OGE99922.1"/>
    <property type="molecule type" value="Genomic_DNA"/>
</dbReference>
<dbReference type="Proteomes" id="UP000177235">
    <property type="component" value="Unassembled WGS sequence"/>
</dbReference>
<dbReference type="PANTHER" id="PTHR33823">
    <property type="entry name" value="RNA POLYMERASE-BINDING TRANSCRIPTION FACTOR DKSA-RELATED"/>
    <property type="match status" value="1"/>
</dbReference>
<gene>
    <name evidence="3" type="ORF">A3J05_04865</name>
</gene>
<evidence type="ECO:0000313" key="4">
    <source>
        <dbReference type="Proteomes" id="UP000177235"/>
    </source>
</evidence>
<accession>A0A1F5QDG7</accession>
<evidence type="ECO:0000256" key="2">
    <source>
        <dbReference type="SAM" id="Coils"/>
    </source>
</evidence>
<protein>
    <submittedName>
        <fullName evidence="3">Uncharacterized protein</fullName>
    </submittedName>
</protein>
<proteinExistence type="predicted"/>